<dbReference type="Pfam" id="PF13614">
    <property type="entry name" value="AAA_31"/>
    <property type="match status" value="1"/>
</dbReference>
<accession>A0A913X447</accession>
<dbReference type="Proteomes" id="UP000887567">
    <property type="component" value="Unplaced"/>
</dbReference>
<dbReference type="EnsemblMetazoa" id="XM_021043024.1">
    <property type="protein sequence ID" value="XP_020898683.1"/>
    <property type="gene ID" value="LOC110237435"/>
</dbReference>
<dbReference type="InterPro" id="IPR027417">
    <property type="entry name" value="P-loop_NTPase"/>
</dbReference>
<evidence type="ECO:0000313" key="2">
    <source>
        <dbReference type="EnsemblMetazoa" id="XP_020898683.1"/>
    </source>
</evidence>
<dbReference type="InterPro" id="IPR025669">
    <property type="entry name" value="AAA_dom"/>
</dbReference>
<feature type="domain" description="AAA" evidence="1">
    <location>
        <begin position="1"/>
        <end position="176"/>
    </location>
</feature>
<evidence type="ECO:0000313" key="3">
    <source>
        <dbReference type="Proteomes" id="UP000887567"/>
    </source>
</evidence>
<dbReference type="KEGG" id="epa:110237435"/>
<dbReference type="CDD" id="cd02042">
    <property type="entry name" value="ParAB_family"/>
    <property type="match status" value="1"/>
</dbReference>
<dbReference type="PANTHER" id="PTHR13696:SF52">
    <property type="entry name" value="PARA FAMILY PROTEIN CT_582"/>
    <property type="match status" value="1"/>
</dbReference>
<sequence length="256" mass="27706">MKTIVVTNRKGGVGKTSTTHSLAHGLARLGRRVLMLDLDSQGHLSVWCEAPADAPTLAEVVSEKTALLEAKLSIYSDEDSGGTVDLIPGGDRLFLAEGEIERRHSIPQLWLKEQFELARTETYDVILMDCSPAVSVLWSAAIVAADWVIAPTEATGLGVEAVAELHVRLAQLSKLNAAVQLWGVVVTPYDARTNLGREAFEAFQEQANGSTVWPVRRNVKLSEAFGYRESIYQHAKDSAAAEDYGAIAAAIHKDLG</sequence>
<proteinExistence type="predicted"/>
<dbReference type="PIRSF" id="PIRSF009320">
    <property type="entry name" value="Nuc_binding_HP_1000"/>
    <property type="match status" value="1"/>
</dbReference>
<reference evidence="2" key="1">
    <citation type="submission" date="2022-11" db="UniProtKB">
        <authorList>
            <consortium name="EnsemblMetazoa"/>
        </authorList>
    </citation>
    <scope>IDENTIFICATION</scope>
</reference>
<dbReference type="SUPFAM" id="SSF52540">
    <property type="entry name" value="P-loop containing nucleoside triphosphate hydrolases"/>
    <property type="match status" value="1"/>
</dbReference>
<dbReference type="PANTHER" id="PTHR13696">
    <property type="entry name" value="P-LOOP CONTAINING NUCLEOSIDE TRIPHOSPHATE HYDROLASE"/>
    <property type="match status" value="1"/>
</dbReference>
<evidence type="ECO:0000259" key="1">
    <source>
        <dbReference type="Pfam" id="PF13614"/>
    </source>
</evidence>
<dbReference type="InterPro" id="IPR050678">
    <property type="entry name" value="DNA_Partitioning_ATPase"/>
</dbReference>
<dbReference type="RefSeq" id="XP_020898683.1">
    <property type="nucleotide sequence ID" value="XM_021043024.1"/>
</dbReference>
<dbReference type="AlphaFoldDB" id="A0A913X447"/>
<protein>
    <recommendedName>
        <fullName evidence="1">AAA domain-containing protein</fullName>
    </recommendedName>
</protein>
<dbReference type="GeneID" id="110237435"/>
<dbReference type="Gene3D" id="3.40.50.300">
    <property type="entry name" value="P-loop containing nucleotide triphosphate hydrolases"/>
    <property type="match status" value="1"/>
</dbReference>
<dbReference type="OrthoDB" id="10059059at2759"/>
<name>A0A913X447_EXADI</name>
<organism evidence="2 3">
    <name type="scientific">Exaiptasia diaphana</name>
    <name type="common">Tropical sea anemone</name>
    <name type="synonym">Aiptasia pulchella</name>
    <dbReference type="NCBI Taxonomy" id="2652724"/>
    <lineage>
        <taxon>Eukaryota</taxon>
        <taxon>Metazoa</taxon>
        <taxon>Cnidaria</taxon>
        <taxon>Anthozoa</taxon>
        <taxon>Hexacorallia</taxon>
        <taxon>Actiniaria</taxon>
        <taxon>Aiptasiidae</taxon>
        <taxon>Exaiptasia</taxon>
    </lineage>
</organism>
<keyword evidence="3" id="KW-1185">Reference proteome</keyword>